<protein>
    <submittedName>
        <fullName evidence="2">Uncharacterized protein</fullName>
    </submittedName>
</protein>
<dbReference type="Proteomes" id="UP000321525">
    <property type="component" value="Unassembled WGS sequence"/>
</dbReference>
<evidence type="ECO:0000313" key="4">
    <source>
        <dbReference type="Proteomes" id="UP000321917"/>
    </source>
</evidence>
<sequence length="146" mass="16487">MNKHTKTAIIVAPILTILGFALADLWEENSASQARAFELVPFGHCDVSEQKCILKSGEFEINVMDEKGITTVNSTFPIDTATLFLVDKENQATPFQLGMKDSPYYWKRETPLGRLVADKGQSYKLRLILEIKGGKYFSEFYTQTLN</sequence>
<dbReference type="OrthoDB" id="5623789at2"/>
<dbReference type="EMBL" id="VOLQ01000017">
    <property type="protein sequence ID" value="TWX66630.1"/>
    <property type="molecule type" value="Genomic_DNA"/>
</dbReference>
<evidence type="ECO:0000313" key="3">
    <source>
        <dbReference type="Proteomes" id="UP000321525"/>
    </source>
</evidence>
<proteinExistence type="predicted"/>
<accession>A0A5C6QD55</accession>
<reference evidence="2 4" key="1">
    <citation type="submission" date="2019-07" db="EMBL/GenBank/DDBJ databases">
        <title>Genomes of sea-ice associated Colwellia species.</title>
        <authorList>
            <person name="Bowman J.P."/>
        </authorList>
    </citation>
    <scope>NUCLEOTIDE SEQUENCE [LARGE SCALE GENOMIC DNA]</scope>
    <source>
        <strain evidence="1 3">ACAM 607</strain>
        <strain evidence="2 4">IC036</strain>
    </source>
</reference>
<evidence type="ECO:0000313" key="2">
    <source>
        <dbReference type="EMBL" id="TWX66630.1"/>
    </source>
</evidence>
<dbReference type="EMBL" id="VOLR01000014">
    <property type="protein sequence ID" value="TWX58754.1"/>
    <property type="molecule type" value="Genomic_DNA"/>
</dbReference>
<comment type="caution">
    <text evidence="2">The sequence shown here is derived from an EMBL/GenBank/DDBJ whole genome shotgun (WGS) entry which is preliminary data.</text>
</comment>
<dbReference type="RefSeq" id="WP_146796670.1">
    <property type="nucleotide sequence ID" value="NZ_VOLP01000002.1"/>
</dbReference>
<keyword evidence="3" id="KW-1185">Reference proteome</keyword>
<gene>
    <name evidence="1" type="ORF">ESZ26_11550</name>
    <name evidence="2" type="ORF">ESZ27_10380</name>
</gene>
<name>A0A5C6QD55_9GAMM</name>
<dbReference type="Proteomes" id="UP000321917">
    <property type="component" value="Unassembled WGS sequence"/>
</dbReference>
<dbReference type="AlphaFoldDB" id="A0A5C6QD55"/>
<organism evidence="2 4">
    <name type="scientific">Colwellia hornerae</name>
    <dbReference type="NCBI Taxonomy" id="89402"/>
    <lineage>
        <taxon>Bacteria</taxon>
        <taxon>Pseudomonadati</taxon>
        <taxon>Pseudomonadota</taxon>
        <taxon>Gammaproteobacteria</taxon>
        <taxon>Alteromonadales</taxon>
        <taxon>Colwelliaceae</taxon>
        <taxon>Colwellia</taxon>
    </lineage>
</organism>
<evidence type="ECO:0000313" key="1">
    <source>
        <dbReference type="EMBL" id="TWX58754.1"/>
    </source>
</evidence>